<name>A0A0B6Y318_9EUPU</name>
<feature type="region of interest" description="Disordered" evidence="1">
    <location>
        <begin position="1"/>
        <end position="37"/>
    </location>
</feature>
<accession>A0A0B6Y318</accession>
<sequence length="113" mass="12714">TERDKKTIPGGSKQTPRRKNQKEKEHNSRERSTNLPNLQTLTDTAFCDRCYGTYAPDAIYAHRAFCMPQSNHVSTGIANEMLIDEAADYAECPICLQRFPEDVLPVHASECGI</sequence>
<feature type="non-terminal residue" evidence="2">
    <location>
        <position position="1"/>
    </location>
</feature>
<evidence type="ECO:0008006" key="3">
    <source>
        <dbReference type="Google" id="ProtNLM"/>
    </source>
</evidence>
<proteinExistence type="predicted"/>
<feature type="compositionally biased region" description="Basic and acidic residues" evidence="1">
    <location>
        <begin position="22"/>
        <end position="32"/>
    </location>
</feature>
<dbReference type="EMBL" id="HACG01003644">
    <property type="protein sequence ID" value="CEK50509.1"/>
    <property type="molecule type" value="Transcribed_RNA"/>
</dbReference>
<protein>
    <recommendedName>
        <fullName evidence="3">UBZ4-type domain-containing protein</fullName>
    </recommendedName>
</protein>
<organism evidence="2">
    <name type="scientific">Arion vulgaris</name>
    <dbReference type="NCBI Taxonomy" id="1028688"/>
    <lineage>
        <taxon>Eukaryota</taxon>
        <taxon>Metazoa</taxon>
        <taxon>Spiralia</taxon>
        <taxon>Lophotrochozoa</taxon>
        <taxon>Mollusca</taxon>
        <taxon>Gastropoda</taxon>
        <taxon>Heterobranchia</taxon>
        <taxon>Euthyneura</taxon>
        <taxon>Panpulmonata</taxon>
        <taxon>Eupulmonata</taxon>
        <taxon>Stylommatophora</taxon>
        <taxon>Helicina</taxon>
        <taxon>Arionoidea</taxon>
        <taxon>Arionidae</taxon>
        <taxon>Arion</taxon>
    </lineage>
</organism>
<evidence type="ECO:0000313" key="2">
    <source>
        <dbReference type="EMBL" id="CEK50509.1"/>
    </source>
</evidence>
<evidence type="ECO:0000256" key="1">
    <source>
        <dbReference type="SAM" id="MobiDB-lite"/>
    </source>
</evidence>
<reference evidence="2" key="1">
    <citation type="submission" date="2014-12" db="EMBL/GenBank/DDBJ databases">
        <title>Insight into the proteome of Arion vulgaris.</title>
        <authorList>
            <person name="Aradska J."/>
            <person name="Bulat T."/>
            <person name="Smidak R."/>
            <person name="Sarate P."/>
            <person name="Gangsoo J."/>
            <person name="Sialana F."/>
            <person name="Bilban M."/>
            <person name="Lubec G."/>
        </authorList>
    </citation>
    <scope>NUCLEOTIDE SEQUENCE</scope>
    <source>
        <tissue evidence="2">Skin</tissue>
    </source>
</reference>
<dbReference type="AlphaFoldDB" id="A0A0B6Y318"/>
<gene>
    <name evidence="2" type="primary">ORF10950</name>
</gene>